<dbReference type="PROSITE" id="PS51192">
    <property type="entry name" value="HELICASE_ATP_BIND_1"/>
    <property type="match status" value="1"/>
</dbReference>
<evidence type="ECO:0000313" key="3">
    <source>
        <dbReference type="EMBL" id="KAF2844431.1"/>
    </source>
</evidence>
<gene>
    <name evidence="3" type="ORF">T440DRAFT_523512</name>
</gene>
<dbReference type="GO" id="GO:0005694">
    <property type="term" value="C:chromosome"/>
    <property type="evidence" value="ECO:0007669"/>
    <property type="project" value="TreeGrafter"/>
</dbReference>
<dbReference type="GO" id="GO:0009378">
    <property type="term" value="F:four-way junction helicase activity"/>
    <property type="evidence" value="ECO:0007669"/>
    <property type="project" value="TreeGrafter"/>
</dbReference>
<keyword evidence="4" id="KW-1185">Reference proteome</keyword>
<dbReference type="Gene3D" id="3.40.50.300">
    <property type="entry name" value="P-loop containing nucleotide triphosphate hydrolases"/>
    <property type="match status" value="1"/>
</dbReference>
<comment type="similarity">
    <text evidence="1">Belongs to the helicase family. RecQ subfamily.</text>
</comment>
<dbReference type="PANTHER" id="PTHR13710">
    <property type="entry name" value="DNA HELICASE RECQ FAMILY MEMBER"/>
    <property type="match status" value="1"/>
</dbReference>
<evidence type="ECO:0000313" key="4">
    <source>
        <dbReference type="Proteomes" id="UP000799423"/>
    </source>
</evidence>
<proteinExistence type="inferred from homology"/>
<dbReference type="AlphaFoldDB" id="A0A6A7AML2"/>
<evidence type="ECO:0000256" key="1">
    <source>
        <dbReference type="ARBA" id="ARBA00005446"/>
    </source>
</evidence>
<sequence length="311" mass="35361">MQHSLRLLVVMATDMGKSMLFMLPASVSPGSVTIIKAPLNLLQDDLRDRCDQLSMPIAKWYGRRLPYWARIVFTTPEGAATKSFGRFLDEKRMLRQLDLVVIDECHILLESSETWRLDVLRLSEMTAFLEVAGLDRKELDIVRDKSMTQPNIAYQVLEYTRGELDTTFVNLLAAKRVKYGLQAQILVYCPSVEETKRLGRLPQYTAYYRQVASDEEKARMVRAFIAGAEKLCTATTILGLGIHAKVAWQGGRDWPVRPSYCGHAEDKRRRGGRRWAIVWSNEQRTIWMKLCVGVLSSAGIWTAVKVDSTVS</sequence>
<protein>
    <recommendedName>
        <fullName evidence="2">Helicase ATP-binding domain-containing protein</fullName>
    </recommendedName>
</protein>
<organism evidence="3 4">
    <name type="scientific">Plenodomus tracheiphilus IPT5</name>
    <dbReference type="NCBI Taxonomy" id="1408161"/>
    <lineage>
        <taxon>Eukaryota</taxon>
        <taxon>Fungi</taxon>
        <taxon>Dikarya</taxon>
        <taxon>Ascomycota</taxon>
        <taxon>Pezizomycotina</taxon>
        <taxon>Dothideomycetes</taxon>
        <taxon>Pleosporomycetidae</taxon>
        <taxon>Pleosporales</taxon>
        <taxon>Pleosporineae</taxon>
        <taxon>Leptosphaeriaceae</taxon>
        <taxon>Plenodomus</taxon>
    </lineage>
</organism>
<dbReference type="GO" id="GO:0003676">
    <property type="term" value="F:nucleic acid binding"/>
    <property type="evidence" value="ECO:0007669"/>
    <property type="project" value="InterPro"/>
</dbReference>
<dbReference type="EMBL" id="MU006380">
    <property type="protein sequence ID" value="KAF2844431.1"/>
    <property type="molecule type" value="Genomic_DNA"/>
</dbReference>
<dbReference type="OrthoDB" id="2608216at2759"/>
<dbReference type="GO" id="GO:0043138">
    <property type="term" value="F:3'-5' DNA helicase activity"/>
    <property type="evidence" value="ECO:0007669"/>
    <property type="project" value="TreeGrafter"/>
</dbReference>
<dbReference type="GO" id="GO:0000724">
    <property type="term" value="P:double-strand break repair via homologous recombination"/>
    <property type="evidence" value="ECO:0007669"/>
    <property type="project" value="TreeGrafter"/>
</dbReference>
<dbReference type="InterPro" id="IPR011545">
    <property type="entry name" value="DEAD/DEAH_box_helicase_dom"/>
</dbReference>
<feature type="domain" description="Helicase ATP-binding" evidence="2">
    <location>
        <begin position="1"/>
        <end position="147"/>
    </location>
</feature>
<dbReference type="Pfam" id="PF00270">
    <property type="entry name" value="DEAD"/>
    <property type="match status" value="1"/>
</dbReference>
<dbReference type="InterPro" id="IPR027417">
    <property type="entry name" value="P-loop_NTPase"/>
</dbReference>
<evidence type="ECO:0000259" key="2">
    <source>
        <dbReference type="PROSITE" id="PS51192"/>
    </source>
</evidence>
<dbReference type="GO" id="GO:0005524">
    <property type="term" value="F:ATP binding"/>
    <property type="evidence" value="ECO:0007669"/>
    <property type="project" value="InterPro"/>
</dbReference>
<dbReference type="Proteomes" id="UP000799423">
    <property type="component" value="Unassembled WGS sequence"/>
</dbReference>
<reference evidence="3" key="1">
    <citation type="submission" date="2020-01" db="EMBL/GenBank/DDBJ databases">
        <authorList>
            <consortium name="DOE Joint Genome Institute"/>
            <person name="Haridas S."/>
            <person name="Albert R."/>
            <person name="Binder M."/>
            <person name="Bloem J."/>
            <person name="Labutti K."/>
            <person name="Salamov A."/>
            <person name="Andreopoulos B."/>
            <person name="Baker S.E."/>
            <person name="Barry K."/>
            <person name="Bills G."/>
            <person name="Bluhm B.H."/>
            <person name="Cannon C."/>
            <person name="Castanera R."/>
            <person name="Culley D.E."/>
            <person name="Daum C."/>
            <person name="Ezra D."/>
            <person name="Gonzalez J.B."/>
            <person name="Henrissat B."/>
            <person name="Kuo A."/>
            <person name="Liang C."/>
            <person name="Lipzen A."/>
            <person name="Lutzoni F."/>
            <person name="Magnuson J."/>
            <person name="Mondo S."/>
            <person name="Nolan M."/>
            <person name="Ohm R."/>
            <person name="Pangilinan J."/>
            <person name="Park H.-J."/>
            <person name="Ramirez L."/>
            <person name="Alfaro M."/>
            <person name="Sun H."/>
            <person name="Tritt A."/>
            <person name="Yoshinaga Y."/>
            <person name="Zwiers L.-H."/>
            <person name="Turgeon B.G."/>
            <person name="Goodwin S.B."/>
            <person name="Spatafora J.W."/>
            <person name="Crous P.W."/>
            <person name="Grigoriev I.V."/>
        </authorList>
    </citation>
    <scope>NUCLEOTIDE SEQUENCE</scope>
    <source>
        <strain evidence="3">IPT5</strain>
    </source>
</reference>
<dbReference type="SUPFAM" id="SSF52540">
    <property type="entry name" value="P-loop containing nucleoside triphosphate hydrolases"/>
    <property type="match status" value="1"/>
</dbReference>
<dbReference type="PANTHER" id="PTHR13710:SF154">
    <property type="entry name" value="RECQ HELICASE, PUTATIVE (AFU_ORTHOLOGUE AFUA_6G14720)-RELATED"/>
    <property type="match status" value="1"/>
</dbReference>
<accession>A0A6A7AML2</accession>
<name>A0A6A7AML2_9PLEO</name>
<dbReference type="GO" id="GO:0005737">
    <property type="term" value="C:cytoplasm"/>
    <property type="evidence" value="ECO:0007669"/>
    <property type="project" value="TreeGrafter"/>
</dbReference>
<dbReference type="InterPro" id="IPR014001">
    <property type="entry name" value="Helicase_ATP-bd"/>
</dbReference>